<evidence type="ECO:0000256" key="6">
    <source>
        <dbReference type="ARBA" id="ARBA00023155"/>
    </source>
</evidence>
<evidence type="ECO:0000256" key="3">
    <source>
        <dbReference type="ARBA" id="ARBA00023015"/>
    </source>
</evidence>
<name>A0ABM1H0S9_SOLPN</name>
<evidence type="ECO:0000256" key="7">
    <source>
        <dbReference type="ARBA" id="ARBA00023163"/>
    </source>
</evidence>
<dbReference type="InterPro" id="IPR002913">
    <property type="entry name" value="START_lipid-bd_dom"/>
</dbReference>
<organism evidence="14 15">
    <name type="scientific">Solanum pennellii</name>
    <name type="common">Tomato</name>
    <name type="synonym">Lycopersicon pennellii</name>
    <dbReference type="NCBI Taxonomy" id="28526"/>
    <lineage>
        <taxon>Eukaryota</taxon>
        <taxon>Viridiplantae</taxon>
        <taxon>Streptophyta</taxon>
        <taxon>Embryophyta</taxon>
        <taxon>Tracheophyta</taxon>
        <taxon>Spermatophyta</taxon>
        <taxon>Magnoliopsida</taxon>
        <taxon>eudicotyledons</taxon>
        <taxon>Gunneridae</taxon>
        <taxon>Pentapetalae</taxon>
        <taxon>asterids</taxon>
        <taxon>lamiids</taxon>
        <taxon>Solanales</taxon>
        <taxon>Solanaceae</taxon>
        <taxon>Solanoideae</taxon>
        <taxon>Solaneae</taxon>
        <taxon>Solanum</taxon>
        <taxon>Solanum subgen. Lycopersicon</taxon>
    </lineage>
</organism>
<dbReference type="PANTHER" id="PTHR45654">
    <property type="entry name" value="HOMEOBOX-LEUCINE ZIPPER PROTEIN MERISTEM L1"/>
    <property type="match status" value="1"/>
</dbReference>
<sequence>MEKSTMELTNNRDGGVSGDALTSPDGSSERRHKFSVNQIHELESVFKVSSHPDEKTKQELATKFSVDKKQVQFWFQNKRSISKTQSERYNKRVLQQENEKLRIEYAAMREVMKNSICDPCRNKDTTRNENVDEKEILNEHARLKNELAKIAIHADKSLGSSSFLEGSLTSMMENFGLELNEVDFGKYLSSPLPTNLDVTLDKSMLLNLALDALNELLKLAMSDEPLWVRNLDGGGETLNMEEYATTFIPIIGIKPSHFTTEATRSSATVVGNSLTLVEMLMNESQWVEAFPCIIGKVNTFDVISTGIGEGKSGTLLLIEAELQIISNVVPVREIQFLRFCQKHAEDSWIIVDVSVDTIKEGSQQYKIEKCRRLPSGCIIQDMSNGYSKVTWIEHMEYDEIFVDHLYRPLIRAGLGFGAQRWMSSLQRQSEFLRVMASFVNSTVDSKGEIGMGTLSQRMTRSFCAVICATSHKWITIQKENGKDANLMMRRNISDAGEPIGVILSATKTIQLPIKSQCLFQFFTNTNLRRQWDILSCSGAMENIIHITKGENLESSVSLLCANGGANENNMMIFQDTCTDATGSLLVYAIVDSSKMNTVMKGGDPSCVELLPNGISILPDLSANNNKEFGSGSLVTIMFQMLVDNISTADLPQKSIVDANDIISHTIHKIKTALLI</sequence>
<evidence type="ECO:0000256" key="5">
    <source>
        <dbReference type="ARBA" id="ARBA00023125"/>
    </source>
</evidence>
<evidence type="ECO:0000259" key="12">
    <source>
        <dbReference type="PROSITE" id="PS50071"/>
    </source>
</evidence>
<gene>
    <name evidence="15" type="primary">LOC107022695</name>
</gene>
<reference evidence="15" key="2">
    <citation type="submission" date="2025-08" db="UniProtKB">
        <authorList>
            <consortium name="RefSeq"/>
        </authorList>
    </citation>
    <scope>IDENTIFICATION</scope>
</reference>
<keyword evidence="3" id="KW-0805">Transcription regulation</keyword>
<evidence type="ECO:0000256" key="9">
    <source>
        <dbReference type="PROSITE-ProRule" id="PRU00108"/>
    </source>
</evidence>
<evidence type="ECO:0000256" key="11">
    <source>
        <dbReference type="SAM" id="MobiDB-lite"/>
    </source>
</evidence>
<evidence type="ECO:0000256" key="10">
    <source>
        <dbReference type="RuleBase" id="RU000682"/>
    </source>
</evidence>
<evidence type="ECO:0000256" key="8">
    <source>
        <dbReference type="ARBA" id="ARBA00023242"/>
    </source>
</evidence>
<feature type="domain" description="START" evidence="13">
    <location>
        <begin position="198"/>
        <end position="434"/>
    </location>
</feature>
<dbReference type="CDD" id="cd08875">
    <property type="entry name" value="START_ArGLABRA2_like"/>
    <property type="match status" value="1"/>
</dbReference>
<keyword evidence="5 9" id="KW-0238">DNA-binding</keyword>
<dbReference type="CDD" id="cd00086">
    <property type="entry name" value="homeodomain"/>
    <property type="match status" value="1"/>
</dbReference>
<accession>A0ABM1H0S9</accession>
<dbReference type="PROSITE" id="PS50848">
    <property type="entry name" value="START"/>
    <property type="match status" value="1"/>
</dbReference>
<dbReference type="SMART" id="SM00234">
    <property type="entry name" value="START"/>
    <property type="match status" value="1"/>
</dbReference>
<keyword evidence="8 9" id="KW-0539">Nucleus</keyword>
<evidence type="ECO:0000256" key="2">
    <source>
        <dbReference type="ARBA" id="ARBA00006789"/>
    </source>
</evidence>
<evidence type="ECO:0000313" key="14">
    <source>
        <dbReference type="Proteomes" id="UP000694930"/>
    </source>
</evidence>
<dbReference type="SUPFAM" id="SSF46689">
    <property type="entry name" value="Homeodomain-like"/>
    <property type="match status" value="1"/>
</dbReference>
<dbReference type="PROSITE" id="PS50071">
    <property type="entry name" value="HOMEOBOX_2"/>
    <property type="match status" value="1"/>
</dbReference>
<keyword evidence="7" id="KW-0804">Transcription</keyword>
<comment type="subcellular location">
    <subcellularLocation>
        <location evidence="1 9 10">Nucleus</location>
    </subcellularLocation>
</comment>
<feature type="compositionally biased region" description="Polar residues" evidence="11">
    <location>
        <begin position="1"/>
        <end position="12"/>
    </location>
</feature>
<dbReference type="Pfam" id="PF01852">
    <property type="entry name" value="START"/>
    <property type="match status" value="1"/>
</dbReference>
<dbReference type="Gene3D" id="1.10.10.60">
    <property type="entry name" value="Homeodomain-like"/>
    <property type="match status" value="1"/>
</dbReference>
<dbReference type="SMART" id="SM00389">
    <property type="entry name" value="HOX"/>
    <property type="match status" value="1"/>
</dbReference>
<reference evidence="14" key="1">
    <citation type="journal article" date="2014" name="Nat. Genet.">
        <title>The genome of the stress-tolerant wild tomato species Solanum pennellii.</title>
        <authorList>
            <person name="Bolger A."/>
            <person name="Scossa F."/>
            <person name="Bolger M.E."/>
            <person name="Lanz C."/>
            <person name="Maumus F."/>
            <person name="Tohge T."/>
            <person name="Quesneville H."/>
            <person name="Alseekh S."/>
            <person name="Sorensen I."/>
            <person name="Lichtenstein G."/>
            <person name="Fich E.A."/>
            <person name="Conte M."/>
            <person name="Keller H."/>
            <person name="Schneeberger K."/>
            <person name="Schwacke R."/>
            <person name="Ofner I."/>
            <person name="Vrebalov J."/>
            <person name="Xu Y."/>
            <person name="Osorio S."/>
            <person name="Aflitos S.A."/>
            <person name="Schijlen E."/>
            <person name="Jimenez-Gomez J.M."/>
            <person name="Ryngajllo M."/>
            <person name="Kimura S."/>
            <person name="Kumar R."/>
            <person name="Koenig D."/>
            <person name="Headland L.R."/>
            <person name="Maloof J.N."/>
            <person name="Sinha N."/>
            <person name="van Ham R.C."/>
            <person name="Lankhorst R.K."/>
            <person name="Mao L."/>
            <person name="Vogel A."/>
            <person name="Arsova B."/>
            <person name="Panstruga R."/>
            <person name="Fei Z."/>
            <person name="Rose J.K."/>
            <person name="Zamir D."/>
            <person name="Carrari F."/>
            <person name="Giovannoni J.J."/>
            <person name="Weigel D."/>
            <person name="Usadel B."/>
            <person name="Fernie A.R."/>
        </authorList>
    </citation>
    <scope>NUCLEOTIDE SEQUENCE [LARGE SCALE GENOMIC DNA]</scope>
    <source>
        <strain evidence="14">cv. LA0716</strain>
    </source>
</reference>
<dbReference type="PANTHER" id="PTHR45654:SF20">
    <property type="entry name" value="HOMEOBOX PROTEIN"/>
    <property type="match status" value="1"/>
</dbReference>
<dbReference type="RefSeq" id="XP_015078778.1">
    <property type="nucleotide sequence ID" value="XM_015223292.2"/>
</dbReference>
<dbReference type="SUPFAM" id="SSF55961">
    <property type="entry name" value="Bet v1-like"/>
    <property type="match status" value="2"/>
</dbReference>
<comment type="similarity">
    <text evidence="2">Belongs to the HD-ZIP homeobox family. Class IV subfamily.</text>
</comment>
<dbReference type="InterPro" id="IPR001356">
    <property type="entry name" value="HD"/>
</dbReference>
<keyword evidence="14" id="KW-1185">Reference proteome</keyword>
<dbReference type="InterPro" id="IPR057993">
    <property type="entry name" value="HD-Zip_IV_C"/>
</dbReference>
<dbReference type="Proteomes" id="UP000694930">
    <property type="component" value="Chromosome 6"/>
</dbReference>
<dbReference type="InterPro" id="IPR009057">
    <property type="entry name" value="Homeodomain-like_sf"/>
</dbReference>
<evidence type="ECO:0000256" key="1">
    <source>
        <dbReference type="ARBA" id="ARBA00004123"/>
    </source>
</evidence>
<keyword evidence="6 9" id="KW-0371">Homeobox</keyword>
<proteinExistence type="inferred from homology"/>
<evidence type="ECO:0000256" key="4">
    <source>
        <dbReference type="ARBA" id="ARBA00023054"/>
    </source>
</evidence>
<feature type="DNA-binding region" description="Homeobox" evidence="9">
    <location>
        <begin position="27"/>
        <end position="86"/>
    </location>
</feature>
<protein>
    <submittedName>
        <fullName evidence="15">Homeobox-leucine zipper protein HDG1-like isoform X1</fullName>
    </submittedName>
</protein>
<dbReference type="Pfam" id="PF25797">
    <property type="entry name" value="PDF2_C"/>
    <property type="match status" value="1"/>
</dbReference>
<evidence type="ECO:0000259" key="13">
    <source>
        <dbReference type="PROSITE" id="PS50848"/>
    </source>
</evidence>
<keyword evidence="4" id="KW-0175">Coiled coil</keyword>
<evidence type="ECO:0000313" key="15">
    <source>
        <dbReference type="RefSeq" id="XP_015078778.1"/>
    </source>
</evidence>
<feature type="region of interest" description="Disordered" evidence="11">
    <location>
        <begin position="1"/>
        <end position="35"/>
    </location>
</feature>
<dbReference type="Pfam" id="PF00046">
    <property type="entry name" value="Homeodomain"/>
    <property type="match status" value="1"/>
</dbReference>
<dbReference type="InterPro" id="IPR042160">
    <property type="entry name" value="HD-Zip_IV"/>
</dbReference>
<feature type="domain" description="Homeobox" evidence="12">
    <location>
        <begin position="25"/>
        <end position="85"/>
    </location>
</feature>
<dbReference type="GeneID" id="107022695"/>